<name>A0A8X6GVD1_TRICU</name>
<protein>
    <submittedName>
        <fullName evidence="2">Uncharacterized protein</fullName>
    </submittedName>
</protein>
<dbReference type="Proteomes" id="UP000887116">
    <property type="component" value="Unassembled WGS sequence"/>
</dbReference>
<keyword evidence="3" id="KW-1185">Reference proteome</keyword>
<comment type="caution">
    <text evidence="2">The sequence shown here is derived from an EMBL/GenBank/DDBJ whole genome shotgun (WGS) entry which is preliminary data.</text>
</comment>
<dbReference type="AlphaFoldDB" id="A0A8X6GVD1"/>
<dbReference type="EMBL" id="BMAO01003841">
    <property type="protein sequence ID" value="GFQ90508.1"/>
    <property type="molecule type" value="Genomic_DNA"/>
</dbReference>
<accession>A0A8X6GVD1</accession>
<evidence type="ECO:0000313" key="2">
    <source>
        <dbReference type="EMBL" id="GFQ90508.1"/>
    </source>
</evidence>
<gene>
    <name evidence="2" type="ORF">TNCT_375651</name>
</gene>
<evidence type="ECO:0000313" key="3">
    <source>
        <dbReference type="Proteomes" id="UP000887116"/>
    </source>
</evidence>
<sequence length="92" mass="10772">MKYLTPDEVLELMIRNDSDLNSLSDEDGYRSDNGSEMNDDDEDQDITFDFSFPTQWGIDTGKFNPVSFDFQEAGCFELYSKHPIEYFTYCTY</sequence>
<evidence type="ECO:0000256" key="1">
    <source>
        <dbReference type="SAM" id="MobiDB-lite"/>
    </source>
</evidence>
<reference evidence="2" key="1">
    <citation type="submission" date="2020-07" db="EMBL/GenBank/DDBJ databases">
        <title>Multicomponent nature underlies the extraordinary mechanical properties of spider dragline silk.</title>
        <authorList>
            <person name="Kono N."/>
            <person name="Nakamura H."/>
            <person name="Mori M."/>
            <person name="Yoshida Y."/>
            <person name="Ohtoshi R."/>
            <person name="Malay A.D."/>
            <person name="Moran D.A.P."/>
            <person name="Tomita M."/>
            <person name="Numata K."/>
            <person name="Arakawa K."/>
        </authorList>
    </citation>
    <scope>NUCLEOTIDE SEQUENCE</scope>
</reference>
<feature type="region of interest" description="Disordered" evidence="1">
    <location>
        <begin position="19"/>
        <end position="44"/>
    </location>
</feature>
<organism evidence="2 3">
    <name type="scientific">Trichonephila clavata</name>
    <name type="common">Joro spider</name>
    <name type="synonym">Nephila clavata</name>
    <dbReference type="NCBI Taxonomy" id="2740835"/>
    <lineage>
        <taxon>Eukaryota</taxon>
        <taxon>Metazoa</taxon>
        <taxon>Ecdysozoa</taxon>
        <taxon>Arthropoda</taxon>
        <taxon>Chelicerata</taxon>
        <taxon>Arachnida</taxon>
        <taxon>Araneae</taxon>
        <taxon>Araneomorphae</taxon>
        <taxon>Entelegynae</taxon>
        <taxon>Araneoidea</taxon>
        <taxon>Nephilidae</taxon>
        <taxon>Trichonephila</taxon>
    </lineage>
</organism>
<proteinExistence type="predicted"/>